<dbReference type="SUPFAM" id="SSF48726">
    <property type="entry name" value="Immunoglobulin"/>
    <property type="match status" value="1"/>
</dbReference>
<evidence type="ECO:0000256" key="2">
    <source>
        <dbReference type="ARBA" id="ARBA00023130"/>
    </source>
</evidence>
<evidence type="ECO:0000256" key="1">
    <source>
        <dbReference type="ARBA" id="ARBA00022859"/>
    </source>
</evidence>
<dbReference type="Proteomes" id="UP001181693">
    <property type="component" value="Unassembled WGS sequence"/>
</dbReference>
<feature type="domain" description="Immunoglobulin V-set" evidence="4">
    <location>
        <begin position="26"/>
        <end position="110"/>
    </location>
</feature>
<dbReference type="PANTHER" id="PTHR23266">
    <property type="entry name" value="IMMUNOGLOBULIN HEAVY CHAIN"/>
    <property type="match status" value="1"/>
</dbReference>
<dbReference type="Gene3D" id="2.60.40.10">
    <property type="entry name" value="Immunoglobulins"/>
    <property type="match status" value="1"/>
</dbReference>
<evidence type="ECO:0000313" key="6">
    <source>
        <dbReference type="Proteomes" id="UP001181693"/>
    </source>
</evidence>
<protein>
    <recommendedName>
        <fullName evidence="4">Immunoglobulin V-set domain-containing protein</fullName>
    </recommendedName>
</protein>
<evidence type="ECO:0000259" key="4">
    <source>
        <dbReference type="SMART" id="SM00406"/>
    </source>
</evidence>
<dbReference type="GO" id="GO:0002250">
    <property type="term" value="P:adaptive immune response"/>
    <property type="evidence" value="ECO:0007669"/>
    <property type="project" value="UniProtKB-KW"/>
</dbReference>
<keyword evidence="1" id="KW-0391">Immunity</keyword>
<sequence length="115" mass="12586">MSVFASVHTEISLSISAPAIVKPTQSMKMTCHVSGVLITDGSKMHAVNFVRQFAGNKMEFLAHLNYAQGTAYNPAIQSRLSLSRDTAKNEVHLEFKSLETTDSATYYCASEKPTV</sequence>
<name>A0AAV3ADR6_PYXAD</name>
<comment type="caution">
    <text evidence="5">The sequence shown here is derived from an EMBL/GenBank/DDBJ whole genome shotgun (WGS) entry which is preliminary data.</text>
</comment>
<dbReference type="EMBL" id="DYDO01000006">
    <property type="protein sequence ID" value="DBA22536.1"/>
    <property type="molecule type" value="Genomic_DNA"/>
</dbReference>
<evidence type="ECO:0000256" key="3">
    <source>
        <dbReference type="ARBA" id="ARBA00043265"/>
    </source>
</evidence>
<dbReference type="InterPro" id="IPR036179">
    <property type="entry name" value="Ig-like_dom_sf"/>
</dbReference>
<gene>
    <name evidence="5" type="ORF">GDO54_013555</name>
</gene>
<accession>A0AAV3ADR6</accession>
<dbReference type="GO" id="GO:0005576">
    <property type="term" value="C:extracellular region"/>
    <property type="evidence" value="ECO:0007669"/>
    <property type="project" value="UniProtKB-ARBA"/>
</dbReference>
<keyword evidence="3" id="KW-1280">Immunoglobulin</keyword>
<dbReference type="SMART" id="SM00406">
    <property type="entry name" value="IGv"/>
    <property type="match status" value="1"/>
</dbReference>
<proteinExistence type="predicted"/>
<evidence type="ECO:0000313" key="5">
    <source>
        <dbReference type="EMBL" id="DBA22536.1"/>
    </source>
</evidence>
<dbReference type="Pfam" id="PF07686">
    <property type="entry name" value="V-set"/>
    <property type="match status" value="1"/>
</dbReference>
<organism evidence="5 6">
    <name type="scientific">Pyxicephalus adspersus</name>
    <name type="common">African bullfrog</name>
    <dbReference type="NCBI Taxonomy" id="30357"/>
    <lineage>
        <taxon>Eukaryota</taxon>
        <taxon>Metazoa</taxon>
        <taxon>Chordata</taxon>
        <taxon>Craniata</taxon>
        <taxon>Vertebrata</taxon>
        <taxon>Euteleostomi</taxon>
        <taxon>Amphibia</taxon>
        <taxon>Batrachia</taxon>
        <taxon>Anura</taxon>
        <taxon>Neobatrachia</taxon>
        <taxon>Ranoidea</taxon>
        <taxon>Pyxicephalidae</taxon>
        <taxon>Pyxicephalinae</taxon>
        <taxon>Pyxicephalus</taxon>
    </lineage>
</organism>
<dbReference type="InterPro" id="IPR050199">
    <property type="entry name" value="IgHV"/>
</dbReference>
<dbReference type="InterPro" id="IPR013106">
    <property type="entry name" value="Ig_V-set"/>
</dbReference>
<dbReference type="AlphaFoldDB" id="A0AAV3ADR6"/>
<dbReference type="InterPro" id="IPR013783">
    <property type="entry name" value="Ig-like_fold"/>
</dbReference>
<dbReference type="GO" id="GO:0019814">
    <property type="term" value="C:immunoglobulin complex"/>
    <property type="evidence" value="ECO:0007669"/>
    <property type="project" value="UniProtKB-KW"/>
</dbReference>
<keyword evidence="2" id="KW-1064">Adaptive immunity</keyword>
<keyword evidence="6" id="KW-1185">Reference proteome</keyword>
<reference evidence="5" key="1">
    <citation type="thesis" date="2020" institute="ProQuest LLC" country="789 East Eisenhower Parkway, Ann Arbor, MI, USA">
        <title>Comparative Genomics and Chromosome Evolution.</title>
        <authorList>
            <person name="Mudd A.B."/>
        </authorList>
    </citation>
    <scope>NUCLEOTIDE SEQUENCE</scope>
    <source>
        <strain evidence="5">1538</strain>
        <tissue evidence="5">Blood</tissue>
    </source>
</reference>